<dbReference type="AlphaFoldDB" id="A0A7R9K7M6"/>
<keyword evidence="5" id="KW-0472">Membrane</keyword>
<protein>
    <recommendedName>
        <fullName evidence="6">Adenylate kinase active site lid domain-containing protein</fullName>
    </recommendedName>
</protein>
<dbReference type="PROSITE" id="PS00113">
    <property type="entry name" value="ADENYLATE_KINASE"/>
    <property type="match status" value="1"/>
</dbReference>
<dbReference type="HAMAP" id="MF_00235">
    <property type="entry name" value="Adenylate_kinase_Adk"/>
    <property type="match status" value="1"/>
</dbReference>
<dbReference type="SUPFAM" id="SSF52540">
    <property type="entry name" value="P-loop containing nucleoside triphosphate hydrolases"/>
    <property type="match status" value="1"/>
</dbReference>
<accession>A0A7R9K7M6</accession>
<evidence type="ECO:0000256" key="5">
    <source>
        <dbReference type="SAM" id="Phobius"/>
    </source>
</evidence>
<dbReference type="InterPro" id="IPR027417">
    <property type="entry name" value="P-loop_NTPase"/>
</dbReference>
<gene>
    <name evidence="7" type="ORF">TGEB3V08_LOCUS9355</name>
</gene>
<evidence type="ECO:0000256" key="3">
    <source>
        <dbReference type="ARBA" id="ARBA00022777"/>
    </source>
</evidence>
<dbReference type="PRINTS" id="PR00094">
    <property type="entry name" value="ADENYLTKNASE"/>
</dbReference>
<dbReference type="NCBIfam" id="TIGR01351">
    <property type="entry name" value="adk"/>
    <property type="match status" value="1"/>
</dbReference>
<dbReference type="EMBL" id="OE844254">
    <property type="protein sequence ID" value="CAD7605006.1"/>
    <property type="molecule type" value="Genomic_DNA"/>
</dbReference>
<evidence type="ECO:0000256" key="2">
    <source>
        <dbReference type="ARBA" id="ARBA00022741"/>
    </source>
</evidence>
<keyword evidence="5" id="KW-0812">Transmembrane</keyword>
<proteinExistence type="inferred from homology"/>
<feature type="compositionally biased region" description="Pro residues" evidence="4">
    <location>
        <begin position="651"/>
        <end position="661"/>
    </location>
</feature>
<keyword evidence="3" id="KW-0418">Kinase</keyword>
<dbReference type="FunFam" id="3.40.50.300:FF:000106">
    <property type="entry name" value="Adenylate kinase mitochondrial"/>
    <property type="match status" value="1"/>
</dbReference>
<dbReference type="InterPro" id="IPR007862">
    <property type="entry name" value="Adenylate_kinase_lid-dom"/>
</dbReference>
<feature type="compositionally biased region" description="Low complexity" evidence="4">
    <location>
        <begin position="697"/>
        <end position="706"/>
    </location>
</feature>
<evidence type="ECO:0000256" key="1">
    <source>
        <dbReference type="ARBA" id="ARBA00022679"/>
    </source>
</evidence>
<keyword evidence="5" id="KW-1133">Transmembrane helix</keyword>
<dbReference type="CDD" id="cd01428">
    <property type="entry name" value="ADK"/>
    <property type="match status" value="1"/>
</dbReference>
<evidence type="ECO:0000256" key="4">
    <source>
        <dbReference type="SAM" id="MobiDB-lite"/>
    </source>
</evidence>
<evidence type="ECO:0000259" key="6">
    <source>
        <dbReference type="Pfam" id="PF05191"/>
    </source>
</evidence>
<dbReference type="InterPro" id="IPR000850">
    <property type="entry name" value="Adenylat/UMP-CMP_kin"/>
</dbReference>
<keyword evidence="2" id="KW-0547">Nucleotide-binding</keyword>
<dbReference type="GO" id="GO:0005524">
    <property type="term" value="F:ATP binding"/>
    <property type="evidence" value="ECO:0007669"/>
    <property type="project" value="InterPro"/>
</dbReference>
<dbReference type="InterPro" id="IPR006259">
    <property type="entry name" value="Adenyl_kin_sub"/>
</dbReference>
<name>A0A7R9K7M6_TIMGE</name>
<feature type="region of interest" description="Disordered" evidence="4">
    <location>
        <begin position="639"/>
        <end position="706"/>
    </location>
</feature>
<sequence length="1000" mass="111218">MLDLATLTAVAYPEIGFGRGSNTNCSLNVILQKDRVQWTGKKIYAYNDIKQRLIEEGQIALDKAIQLAKNNEIVLTSDITAYFSPKQGKGPYPESLRKIGLVESDLCECVVVGTPEHVVLEYARTLEIRRSNQQEVQRRLVGSILRYPTHWRFLDKLATRTLGKDEGKEIGRRGEPCDCRSLFLETRKVGSGLARALCVKMEIGVCSAAPLYHRGIGCSRSLSCMQFSYANSLDMPKFSTFDSHLEDIKSYFARFEHFCTTETIAAGVRVAWFLRCIGPVAYQVLIDLCSPVTLGTKTFAQLKTLLETHYAPTRSVYEERSAFSSRKQRAGESYAAFSLSLRHLAITCSFGTFLNDAVKSQFYHNISPDMVRDKIRNEESNFSSMVALATRYEIPGLATALATASDSPNLINMAHPYQQKNKKFKKKFQSRQGPKPQLSSGPNHKPSQSALCAGSKIPLSIKEVSIKFRTYLQRLSKLLHLVTCTWSTVVRHQLAAVFSWKSMVYLSPWKLIQRPVLVLLVQGDVVGLLRNKYPKVIKDVPGDIKGVEVNVVLKEGAIPVFYGPRVAHFSPGDLVWVRSVTHRKLTLVPGEIQHRVSTASYLVIVGGRSKQISSSHLRLRDPKAVSVELSWEMVEQAMPAPMPTPTSDGPTPGPLIQPPPVADSSLPAHPAPKLSTDSPPEALHWAPSVMAPDHTPVRPAAASPRVSAPPRSLVKLIARGRPSNNSLWTIIRAQFALMPPLANPSFKEVDLPNEDSQQKGIKAVLLGPPGSGKGTQLYLDSHLAARSGTLVAEEAGKGETAPLLKQKFCVCHLSTGDMLRSEIASGSKLGLQLKKTMDEGILVNDDLVVEMIKQNLDKPECKNGFLLDGFPRTLPQAEKLDHLLEKRNESLDAVIEFRIDDAYLVRRITGRLTHPSSGRSYNEEFHPPKVPMKDDVTGEPLIRRSDDNVDALKKRLETYHKITKPLSDYYSLKGGLNIFYIVNYIELIIYFKIQKMNKSC</sequence>
<dbReference type="GO" id="GO:0004017">
    <property type="term" value="F:AMP kinase activity"/>
    <property type="evidence" value="ECO:0007669"/>
    <property type="project" value="InterPro"/>
</dbReference>
<feature type="domain" description="Adenylate kinase active site lid" evidence="6">
    <location>
        <begin position="911"/>
        <end position="946"/>
    </location>
</feature>
<dbReference type="PANTHER" id="PTHR23359">
    <property type="entry name" value="NUCLEOTIDE KINASE"/>
    <property type="match status" value="1"/>
</dbReference>
<dbReference type="InterPro" id="IPR033690">
    <property type="entry name" value="Adenylat_kinase_CS"/>
</dbReference>
<dbReference type="Gene3D" id="3.40.50.300">
    <property type="entry name" value="P-loop containing nucleotide triphosphate hydrolases"/>
    <property type="match status" value="1"/>
</dbReference>
<keyword evidence="1" id="KW-0808">Transferase</keyword>
<feature type="transmembrane region" description="Helical" evidence="5">
    <location>
        <begin position="970"/>
        <end position="991"/>
    </location>
</feature>
<reference evidence="7" key="1">
    <citation type="submission" date="2020-11" db="EMBL/GenBank/DDBJ databases">
        <authorList>
            <person name="Tran Van P."/>
        </authorList>
    </citation>
    <scope>NUCLEOTIDE SEQUENCE</scope>
</reference>
<organism evidence="7">
    <name type="scientific">Timema genevievae</name>
    <name type="common">Walking stick</name>
    <dbReference type="NCBI Taxonomy" id="629358"/>
    <lineage>
        <taxon>Eukaryota</taxon>
        <taxon>Metazoa</taxon>
        <taxon>Ecdysozoa</taxon>
        <taxon>Arthropoda</taxon>
        <taxon>Hexapoda</taxon>
        <taxon>Insecta</taxon>
        <taxon>Pterygota</taxon>
        <taxon>Neoptera</taxon>
        <taxon>Polyneoptera</taxon>
        <taxon>Phasmatodea</taxon>
        <taxon>Timematodea</taxon>
        <taxon>Timematoidea</taxon>
        <taxon>Timematidae</taxon>
        <taxon>Timema</taxon>
    </lineage>
</organism>
<feature type="compositionally biased region" description="Polar residues" evidence="4">
    <location>
        <begin position="437"/>
        <end position="450"/>
    </location>
</feature>
<dbReference type="Pfam" id="PF05191">
    <property type="entry name" value="ADK_lid"/>
    <property type="match status" value="1"/>
</dbReference>
<dbReference type="Pfam" id="PF00406">
    <property type="entry name" value="ADK"/>
    <property type="match status" value="1"/>
</dbReference>
<feature type="region of interest" description="Disordered" evidence="4">
    <location>
        <begin position="422"/>
        <end position="450"/>
    </location>
</feature>
<evidence type="ECO:0000313" key="7">
    <source>
        <dbReference type="EMBL" id="CAD7605006.1"/>
    </source>
</evidence>